<dbReference type="PIRSF" id="PIRSF017529">
    <property type="entry name" value="Aquaporin_11/12"/>
    <property type="match status" value="1"/>
</dbReference>
<keyword evidence="7" id="KW-1185">Reference proteome</keyword>
<dbReference type="InterPro" id="IPR016697">
    <property type="entry name" value="Aquaporin_11/12"/>
</dbReference>
<evidence type="ECO:0000313" key="6">
    <source>
        <dbReference type="EMBL" id="MPC43928.1"/>
    </source>
</evidence>
<dbReference type="PANTHER" id="PTHR21191:SF16">
    <property type="entry name" value="AQUAPORIN"/>
    <property type="match status" value="1"/>
</dbReference>
<proteinExistence type="predicted"/>
<dbReference type="Proteomes" id="UP000324222">
    <property type="component" value="Unassembled WGS sequence"/>
</dbReference>
<accession>A0A5B7FG11</accession>
<name>A0A5B7FG11_PORTR</name>
<dbReference type="EMBL" id="VSRR010006048">
    <property type="protein sequence ID" value="MPC43928.1"/>
    <property type="molecule type" value="Genomic_DNA"/>
</dbReference>
<feature type="transmembrane region" description="Helical" evidence="5">
    <location>
        <begin position="173"/>
        <end position="197"/>
    </location>
</feature>
<comment type="subcellular location">
    <subcellularLocation>
        <location evidence="1">Membrane</location>
        <topology evidence="1">Multi-pass membrane protein</topology>
    </subcellularLocation>
</comment>
<dbReference type="Gene3D" id="1.20.1080.10">
    <property type="entry name" value="Glycerol uptake facilitator protein"/>
    <property type="match status" value="1"/>
</dbReference>
<dbReference type="OrthoDB" id="1580043at2759"/>
<organism evidence="6 7">
    <name type="scientific">Portunus trituberculatus</name>
    <name type="common">Swimming crab</name>
    <name type="synonym">Neptunus trituberculatus</name>
    <dbReference type="NCBI Taxonomy" id="210409"/>
    <lineage>
        <taxon>Eukaryota</taxon>
        <taxon>Metazoa</taxon>
        <taxon>Ecdysozoa</taxon>
        <taxon>Arthropoda</taxon>
        <taxon>Crustacea</taxon>
        <taxon>Multicrustacea</taxon>
        <taxon>Malacostraca</taxon>
        <taxon>Eumalacostraca</taxon>
        <taxon>Eucarida</taxon>
        <taxon>Decapoda</taxon>
        <taxon>Pleocyemata</taxon>
        <taxon>Brachyura</taxon>
        <taxon>Eubrachyura</taxon>
        <taxon>Portunoidea</taxon>
        <taxon>Portunidae</taxon>
        <taxon>Portuninae</taxon>
        <taxon>Portunus</taxon>
    </lineage>
</organism>
<evidence type="ECO:0000313" key="7">
    <source>
        <dbReference type="Proteomes" id="UP000324222"/>
    </source>
</evidence>
<dbReference type="SUPFAM" id="SSF81338">
    <property type="entry name" value="Aquaporin-like"/>
    <property type="match status" value="1"/>
</dbReference>
<dbReference type="GO" id="GO:0015267">
    <property type="term" value="F:channel activity"/>
    <property type="evidence" value="ECO:0007669"/>
    <property type="project" value="TreeGrafter"/>
</dbReference>
<reference evidence="6 7" key="1">
    <citation type="submission" date="2019-05" db="EMBL/GenBank/DDBJ databases">
        <title>Another draft genome of Portunus trituberculatus and its Hox gene families provides insights of decapod evolution.</title>
        <authorList>
            <person name="Jeong J.-H."/>
            <person name="Song I."/>
            <person name="Kim S."/>
            <person name="Choi T."/>
            <person name="Kim D."/>
            <person name="Ryu S."/>
            <person name="Kim W."/>
        </authorList>
    </citation>
    <scope>NUCLEOTIDE SEQUENCE [LARGE SCALE GENOMIC DNA]</scope>
    <source>
        <tissue evidence="6">Muscle</tissue>
    </source>
</reference>
<dbReference type="GO" id="GO:0016020">
    <property type="term" value="C:membrane"/>
    <property type="evidence" value="ECO:0007669"/>
    <property type="project" value="UniProtKB-SubCell"/>
</dbReference>
<feature type="transmembrane region" description="Helical" evidence="5">
    <location>
        <begin position="55"/>
        <end position="75"/>
    </location>
</feature>
<dbReference type="PANTHER" id="PTHR21191">
    <property type="entry name" value="AQUAPORIN"/>
    <property type="match status" value="1"/>
</dbReference>
<protein>
    <submittedName>
        <fullName evidence="6">Aquaporin-12A</fullName>
    </submittedName>
</protein>
<feature type="transmembrane region" description="Helical" evidence="5">
    <location>
        <begin position="217"/>
        <end position="236"/>
    </location>
</feature>
<dbReference type="InterPro" id="IPR051883">
    <property type="entry name" value="AQP11/12_channel"/>
</dbReference>
<keyword evidence="3 5" id="KW-1133">Transmembrane helix</keyword>
<comment type="caution">
    <text evidence="6">The sequence shown here is derived from an EMBL/GenBank/DDBJ whole genome shotgun (WGS) entry which is preliminary data.</text>
</comment>
<gene>
    <name evidence="6" type="primary">AQP12A</name>
    <name evidence="6" type="ORF">E2C01_037586</name>
</gene>
<evidence type="ECO:0000256" key="1">
    <source>
        <dbReference type="ARBA" id="ARBA00004141"/>
    </source>
</evidence>
<evidence type="ECO:0000256" key="2">
    <source>
        <dbReference type="ARBA" id="ARBA00022692"/>
    </source>
</evidence>
<keyword evidence="4 5" id="KW-0472">Membrane</keyword>
<dbReference type="AlphaFoldDB" id="A0A5B7FG11"/>
<dbReference type="GO" id="GO:0005737">
    <property type="term" value="C:cytoplasm"/>
    <property type="evidence" value="ECO:0007669"/>
    <property type="project" value="TreeGrafter"/>
</dbReference>
<evidence type="ECO:0000256" key="4">
    <source>
        <dbReference type="ARBA" id="ARBA00023136"/>
    </source>
</evidence>
<sequence length="257" mass="28943">MPIVVTALTIATQLWISHIVRDFLSGKVGNQLLKGCLLELVACAEMCGVSYELAFVNRLFGIWPWSLCVFLLILWRERSWGATTACPYMLLEQYVEAGTHPLHIFLKILAQIMGAVISCRWVKRLWVMEEEMQVPECSSDLQVPVVIGFLIEAVLTCVSRLCSRTLGERRPKYASVIDSLFTTALVILAFDYSGGYFNPVLATGLKWNCQGHTNTEYIVVYWAGSILGAMLSLRLWTIPFIRATLLVPFQNNKSKSQ</sequence>
<keyword evidence="2 5" id="KW-0812">Transmembrane</keyword>
<dbReference type="InterPro" id="IPR023271">
    <property type="entry name" value="Aquaporin-like"/>
</dbReference>
<evidence type="ECO:0000256" key="5">
    <source>
        <dbReference type="SAM" id="Phobius"/>
    </source>
</evidence>
<evidence type="ECO:0000256" key="3">
    <source>
        <dbReference type="ARBA" id="ARBA00022989"/>
    </source>
</evidence>
<feature type="transmembrane region" description="Helical" evidence="5">
    <location>
        <begin position="143"/>
        <end position="161"/>
    </location>
</feature>